<keyword evidence="7 20" id="KW-0479">Metal-binding</keyword>
<feature type="transmembrane region" description="Helical" evidence="20">
    <location>
        <begin position="702"/>
        <end position="720"/>
    </location>
</feature>
<dbReference type="CDD" id="cd02094">
    <property type="entry name" value="P-type_ATPase_Cu-like"/>
    <property type="match status" value="1"/>
</dbReference>
<dbReference type="InterPro" id="IPR006121">
    <property type="entry name" value="HMA_dom"/>
</dbReference>
<evidence type="ECO:0000256" key="4">
    <source>
        <dbReference type="ARBA" id="ARBA00022448"/>
    </source>
</evidence>
<evidence type="ECO:0000256" key="20">
    <source>
        <dbReference type="RuleBase" id="RU362081"/>
    </source>
</evidence>
<dbReference type="GO" id="GO:0005507">
    <property type="term" value="F:copper ion binding"/>
    <property type="evidence" value="ECO:0007669"/>
    <property type="project" value="TreeGrafter"/>
</dbReference>
<dbReference type="FunFam" id="3.40.50.1000:FF:000144">
    <property type="entry name" value="copper-transporting ATPase 1 isoform X2"/>
    <property type="match status" value="1"/>
</dbReference>
<evidence type="ECO:0000256" key="21">
    <source>
        <dbReference type="SAM" id="MobiDB-lite"/>
    </source>
</evidence>
<keyword evidence="9" id="KW-0187">Copper transport</keyword>
<dbReference type="EC" id="7.2.2.8" evidence="3"/>
<dbReference type="PROSITE" id="PS50846">
    <property type="entry name" value="HMA_2"/>
    <property type="match status" value="1"/>
</dbReference>
<dbReference type="Gene3D" id="2.70.150.10">
    <property type="entry name" value="Calcium-transporting ATPase, cytoplasmic transduction domain A"/>
    <property type="match status" value="1"/>
</dbReference>
<dbReference type="GO" id="GO:0140581">
    <property type="term" value="F:P-type monovalent copper transporter activity"/>
    <property type="evidence" value="ECO:0007669"/>
    <property type="project" value="UniProtKB-EC"/>
</dbReference>
<dbReference type="RefSeq" id="WP_091679221.1">
    <property type="nucleotide sequence ID" value="NZ_FOKG01000031.1"/>
</dbReference>
<dbReference type="NCBIfam" id="TIGR01511">
    <property type="entry name" value="ATPase-IB1_Cu"/>
    <property type="match status" value="1"/>
</dbReference>
<comment type="subcellular location">
    <subcellularLocation>
        <location evidence="1">Cell membrane</location>
        <topology evidence="1">Multi-pass membrane protein</topology>
    </subcellularLocation>
</comment>
<dbReference type="SUPFAM" id="SSF55008">
    <property type="entry name" value="HMA, heavy metal-associated domain"/>
    <property type="match status" value="1"/>
</dbReference>
<gene>
    <name evidence="23" type="ORF">SAMN05216266_13120</name>
</gene>
<proteinExistence type="inferred from homology"/>
<dbReference type="InterPro" id="IPR044492">
    <property type="entry name" value="P_typ_ATPase_HD_dom"/>
</dbReference>
<dbReference type="InterPro" id="IPR008250">
    <property type="entry name" value="ATPase_P-typ_transduc_dom_A_sf"/>
</dbReference>
<evidence type="ECO:0000313" key="24">
    <source>
        <dbReference type="Proteomes" id="UP000243799"/>
    </source>
</evidence>
<feature type="transmembrane region" description="Helical" evidence="20">
    <location>
        <begin position="679"/>
        <end position="696"/>
    </location>
</feature>
<evidence type="ECO:0000256" key="15">
    <source>
        <dbReference type="ARBA" id="ARBA00023136"/>
    </source>
</evidence>
<keyword evidence="5 20" id="KW-1003">Cell membrane</keyword>
<keyword evidence="24" id="KW-1185">Reference proteome</keyword>
<evidence type="ECO:0000256" key="13">
    <source>
        <dbReference type="ARBA" id="ARBA00023008"/>
    </source>
</evidence>
<evidence type="ECO:0000259" key="22">
    <source>
        <dbReference type="PROSITE" id="PS50846"/>
    </source>
</evidence>
<dbReference type="Gene3D" id="3.30.70.100">
    <property type="match status" value="1"/>
</dbReference>
<evidence type="ECO:0000256" key="1">
    <source>
        <dbReference type="ARBA" id="ARBA00004651"/>
    </source>
</evidence>
<dbReference type="InterPro" id="IPR001757">
    <property type="entry name" value="P_typ_ATPase"/>
</dbReference>
<feature type="transmembrane region" description="Helical" evidence="20">
    <location>
        <begin position="189"/>
        <end position="207"/>
    </location>
</feature>
<dbReference type="NCBIfam" id="TIGR01494">
    <property type="entry name" value="ATPase_P-type"/>
    <property type="match status" value="1"/>
</dbReference>
<dbReference type="OrthoDB" id="7059309at2"/>
<evidence type="ECO:0000256" key="2">
    <source>
        <dbReference type="ARBA" id="ARBA00006024"/>
    </source>
</evidence>
<evidence type="ECO:0000256" key="7">
    <source>
        <dbReference type="ARBA" id="ARBA00022723"/>
    </source>
</evidence>
<dbReference type="PANTHER" id="PTHR43520:SF8">
    <property type="entry name" value="P-TYPE CU(+) TRANSPORTER"/>
    <property type="match status" value="1"/>
</dbReference>
<comment type="function">
    <text evidence="18">Necessary for copper homeostasis and likely functions as a copper exporter. Also required for full virulence.</text>
</comment>
<dbReference type="GO" id="GO:0016887">
    <property type="term" value="F:ATP hydrolysis activity"/>
    <property type="evidence" value="ECO:0007669"/>
    <property type="project" value="InterPro"/>
</dbReference>
<protein>
    <recommendedName>
        <fullName evidence="19">Probable copper-exporting P-type ATPase V</fullName>
        <ecNumber evidence="3">7.2.2.8</ecNumber>
    </recommendedName>
    <alternativeName>
        <fullName evidence="16">Cu(+)-exporting ATPase</fullName>
    </alternativeName>
</protein>
<evidence type="ECO:0000256" key="18">
    <source>
        <dbReference type="ARBA" id="ARBA00057500"/>
    </source>
</evidence>
<dbReference type="GO" id="GO:0005524">
    <property type="term" value="F:ATP binding"/>
    <property type="evidence" value="ECO:0007669"/>
    <property type="project" value="UniProtKB-UniRule"/>
</dbReference>
<dbReference type="SUPFAM" id="SSF81665">
    <property type="entry name" value="Calcium ATPase, transmembrane domain M"/>
    <property type="match status" value="1"/>
</dbReference>
<feature type="transmembrane region" description="Helical" evidence="20">
    <location>
        <begin position="160"/>
        <end position="183"/>
    </location>
</feature>
<keyword evidence="4" id="KW-0813">Transport</keyword>
<sequence>MTLQQERSETDRQRLVFGVGGMHCASCAGRIERTLARQERVASAEVNFGSAQAVVEFEGPAPDSEALEAAVSDQGYTLSPHQPEAPPEAVTDAHRREQHSWGWRVLLAWPLGIAVMVLALAYGDSPTAGYLEWILTTPVQFVLAWPILTDAAARARHRQLNMNSLIALGTLTAYTFSLVQLLRDPGSDLYFETAALILAFILLGRYFEARAKGRASRAITALLELGAKQARVRRDDGTEELVDVDEVEPGQLLVVRPGEKVPTDGVVVEGASAVDESMLTGESVPVDKAVGDTVIGATVNAGGLLVVRATNVGSDTALAQIVRVVEQAQGGKPAIQRLADRVAAVFVPVVAAVAALAFLGWATIGGAPVHGLVAAVAVLIIACPCAVGLATPMAIMVGTGRGAALGVLIKGGEVLEQSRRVDTVVFDKTGTLTHGAMRLVGTVGDPETLELAAGVESGSEHPVGQAVVEAAKEQEITVPWVTEFAAVAGRGVAGTVHGRRVVVGRAILLSDEDWAIPAELTAEAERFEQEAATAFYVGWDGQARGVLAVADTVKEQAVEVVRDLHGMGLQTVMITGDNRRTAEAIAKEVGIDRVLAEVLPEDKLSEVARLQDEGRRVAMVGDGVNDAPALVQADLGIAIGTGTDVAIESSDLTLIGGSLDGVVTAIELSRRTYRTIMQNLFWAFAYNTLLIPVAALGFLSPIFAGAAMAISSVTVVTNSLRLTRFGRRRGNGSGQVRARATSGSDRKDTDDEQLPADRLSR</sequence>
<dbReference type="STRING" id="490629.SAMN05216266_13120"/>
<dbReference type="FunFam" id="2.70.150.10:FF:000020">
    <property type="entry name" value="Copper-exporting P-type ATPase A"/>
    <property type="match status" value="1"/>
</dbReference>
<dbReference type="InterPro" id="IPR023299">
    <property type="entry name" value="ATPase_P-typ_cyto_dom_N"/>
</dbReference>
<evidence type="ECO:0000256" key="16">
    <source>
        <dbReference type="ARBA" id="ARBA00033239"/>
    </source>
</evidence>
<dbReference type="EMBL" id="FOKG01000031">
    <property type="protein sequence ID" value="SFB62601.1"/>
    <property type="molecule type" value="Genomic_DNA"/>
</dbReference>
<feature type="transmembrane region" description="Helical" evidence="20">
    <location>
        <begin position="342"/>
        <end position="364"/>
    </location>
</feature>
<dbReference type="GO" id="GO:0005886">
    <property type="term" value="C:plasma membrane"/>
    <property type="evidence" value="ECO:0007669"/>
    <property type="project" value="UniProtKB-SubCell"/>
</dbReference>
<feature type="transmembrane region" description="Helical" evidence="20">
    <location>
        <begin position="370"/>
        <end position="391"/>
    </location>
</feature>
<dbReference type="PROSITE" id="PS01047">
    <property type="entry name" value="HMA_1"/>
    <property type="match status" value="1"/>
</dbReference>
<keyword evidence="6 20" id="KW-0812">Transmembrane</keyword>
<dbReference type="InterPro" id="IPR018303">
    <property type="entry name" value="ATPase_P-typ_P_site"/>
</dbReference>
<dbReference type="PRINTS" id="PR00119">
    <property type="entry name" value="CATATPASE"/>
</dbReference>
<dbReference type="InterPro" id="IPR036163">
    <property type="entry name" value="HMA_dom_sf"/>
</dbReference>
<dbReference type="Gene3D" id="3.40.50.1000">
    <property type="entry name" value="HAD superfamily/HAD-like"/>
    <property type="match status" value="1"/>
</dbReference>
<dbReference type="Pfam" id="PF00403">
    <property type="entry name" value="HMA"/>
    <property type="match status" value="1"/>
</dbReference>
<dbReference type="Pfam" id="PF00702">
    <property type="entry name" value="Hydrolase"/>
    <property type="match status" value="1"/>
</dbReference>
<dbReference type="Gene3D" id="3.40.1110.10">
    <property type="entry name" value="Calcium-transporting ATPase, cytoplasmic domain N"/>
    <property type="match status" value="1"/>
</dbReference>
<dbReference type="SUPFAM" id="SSF81653">
    <property type="entry name" value="Calcium ATPase, transduction domain A"/>
    <property type="match status" value="1"/>
</dbReference>
<comment type="catalytic activity">
    <reaction evidence="17">
        <text>Cu(+)(in) + ATP + H2O = Cu(+)(out) + ADP + phosphate + H(+)</text>
        <dbReference type="Rhea" id="RHEA:25792"/>
        <dbReference type="ChEBI" id="CHEBI:15377"/>
        <dbReference type="ChEBI" id="CHEBI:15378"/>
        <dbReference type="ChEBI" id="CHEBI:30616"/>
        <dbReference type="ChEBI" id="CHEBI:43474"/>
        <dbReference type="ChEBI" id="CHEBI:49552"/>
        <dbReference type="ChEBI" id="CHEBI:456216"/>
        <dbReference type="EC" id="7.2.2.8"/>
    </reaction>
</comment>
<dbReference type="InterPro" id="IPR023214">
    <property type="entry name" value="HAD_sf"/>
</dbReference>
<keyword evidence="12 20" id="KW-1133">Transmembrane helix</keyword>
<dbReference type="NCBIfam" id="TIGR01525">
    <property type="entry name" value="ATPase-IB_hvy"/>
    <property type="match status" value="1"/>
</dbReference>
<evidence type="ECO:0000256" key="5">
    <source>
        <dbReference type="ARBA" id="ARBA00022475"/>
    </source>
</evidence>
<dbReference type="SFLD" id="SFLDS00003">
    <property type="entry name" value="Haloacid_Dehalogenase"/>
    <property type="match status" value="1"/>
</dbReference>
<feature type="region of interest" description="Disordered" evidence="21">
    <location>
        <begin position="727"/>
        <end position="761"/>
    </location>
</feature>
<dbReference type="InterPro" id="IPR023298">
    <property type="entry name" value="ATPase_P-typ_TM_dom_sf"/>
</dbReference>
<dbReference type="GO" id="GO:0055070">
    <property type="term" value="P:copper ion homeostasis"/>
    <property type="evidence" value="ECO:0007669"/>
    <property type="project" value="TreeGrafter"/>
</dbReference>
<dbReference type="InterPro" id="IPR027256">
    <property type="entry name" value="P-typ_ATPase_IB"/>
</dbReference>
<evidence type="ECO:0000313" key="23">
    <source>
        <dbReference type="EMBL" id="SFB62601.1"/>
    </source>
</evidence>
<dbReference type="CDD" id="cd00371">
    <property type="entry name" value="HMA"/>
    <property type="match status" value="1"/>
</dbReference>
<accession>A0A1I1CIV0</accession>
<organism evidence="23 24">
    <name type="scientific">Amycolatopsis marina</name>
    <dbReference type="NCBI Taxonomy" id="490629"/>
    <lineage>
        <taxon>Bacteria</taxon>
        <taxon>Bacillati</taxon>
        <taxon>Actinomycetota</taxon>
        <taxon>Actinomycetes</taxon>
        <taxon>Pseudonocardiales</taxon>
        <taxon>Pseudonocardiaceae</taxon>
        <taxon>Amycolatopsis</taxon>
    </lineage>
</organism>
<evidence type="ECO:0000256" key="19">
    <source>
        <dbReference type="ARBA" id="ARBA00068364"/>
    </source>
</evidence>
<evidence type="ECO:0000256" key="10">
    <source>
        <dbReference type="ARBA" id="ARBA00022840"/>
    </source>
</evidence>
<dbReference type="InterPro" id="IPR059000">
    <property type="entry name" value="ATPase_P-type_domA"/>
</dbReference>
<name>A0A1I1CIV0_9PSEU</name>
<evidence type="ECO:0000256" key="3">
    <source>
        <dbReference type="ARBA" id="ARBA00012517"/>
    </source>
</evidence>
<keyword evidence="11" id="KW-1278">Translocase</keyword>
<keyword evidence="8 20" id="KW-0547">Nucleotide-binding</keyword>
<keyword evidence="14" id="KW-0406">Ion transport</keyword>
<dbReference type="AlphaFoldDB" id="A0A1I1CIV0"/>
<dbReference type="InterPro" id="IPR017969">
    <property type="entry name" value="Heavy-metal-associated_CS"/>
</dbReference>
<dbReference type="SUPFAM" id="SSF56784">
    <property type="entry name" value="HAD-like"/>
    <property type="match status" value="1"/>
</dbReference>
<evidence type="ECO:0000256" key="14">
    <source>
        <dbReference type="ARBA" id="ARBA00023065"/>
    </source>
</evidence>
<evidence type="ECO:0000256" key="11">
    <source>
        <dbReference type="ARBA" id="ARBA00022967"/>
    </source>
</evidence>
<reference evidence="24" key="1">
    <citation type="submission" date="2016-10" db="EMBL/GenBank/DDBJ databases">
        <authorList>
            <person name="Varghese N."/>
            <person name="Submissions S."/>
        </authorList>
    </citation>
    <scope>NUCLEOTIDE SEQUENCE [LARGE SCALE GENOMIC DNA]</scope>
    <source>
        <strain evidence="24">CGMCC 4.3568</strain>
    </source>
</reference>
<dbReference type="PRINTS" id="PR00943">
    <property type="entry name" value="CUATPASE"/>
</dbReference>
<dbReference type="PANTHER" id="PTHR43520">
    <property type="entry name" value="ATP7, ISOFORM B"/>
    <property type="match status" value="1"/>
</dbReference>
<feature type="transmembrane region" description="Helical" evidence="20">
    <location>
        <begin position="101"/>
        <end position="122"/>
    </location>
</feature>
<dbReference type="InterPro" id="IPR036412">
    <property type="entry name" value="HAD-like_sf"/>
</dbReference>
<feature type="domain" description="HMA" evidence="22">
    <location>
        <begin position="13"/>
        <end position="79"/>
    </location>
</feature>
<evidence type="ECO:0000256" key="6">
    <source>
        <dbReference type="ARBA" id="ARBA00022692"/>
    </source>
</evidence>
<dbReference type="GO" id="GO:0043682">
    <property type="term" value="F:P-type divalent copper transporter activity"/>
    <property type="evidence" value="ECO:0007669"/>
    <property type="project" value="TreeGrafter"/>
</dbReference>
<keyword evidence="10 20" id="KW-0067">ATP-binding</keyword>
<evidence type="ECO:0000256" key="12">
    <source>
        <dbReference type="ARBA" id="ARBA00022989"/>
    </source>
</evidence>
<evidence type="ECO:0000256" key="8">
    <source>
        <dbReference type="ARBA" id="ARBA00022741"/>
    </source>
</evidence>
<dbReference type="SFLD" id="SFLDG00002">
    <property type="entry name" value="C1.7:_P-type_atpase_like"/>
    <property type="match status" value="1"/>
</dbReference>
<comment type="similarity">
    <text evidence="2 20">Belongs to the cation transport ATPase (P-type) (TC 3.A.3) family. Type IB subfamily.</text>
</comment>
<dbReference type="PROSITE" id="PS00154">
    <property type="entry name" value="ATPASE_E1_E2"/>
    <property type="match status" value="1"/>
</dbReference>
<evidence type="ECO:0000256" key="17">
    <source>
        <dbReference type="ARBA" id="ARBA00049289"/>
    </source>
</evidence>
<keyword evidence="15 20" id="KW-0472">Membrane</keyword>
<dbReference type="SFLD" id="SFLDF00027">
    <property type="entry name" value="p-type_atpase"/>
    <property type="match status" value="1"/>
</dbReference>
<dbReference type="Proteomes" id="UP000243799">
    <property type="component" value="Unassembled WGS sequence"/>
</dbReference>
<keyword evidence="13" id="KW-0186">Copper</keyword>
<evidence type="ECO:0000256" key="9">
    <source>
        <dbReference type="ARBA" id="ARBA00022796"/>
    </source>
</evidence>
<feature type="transmembrane region" description="Helical" evidence="20">
    <location>
        <begin position="128"/>
        <end position="148"/>
    </location>
</feature>
<dbReference type="Pfam" id="PF00122">
    <property type="entry name" value="E1-E2_ATPase"/>
    <property type="match status" value="1"/>
</dbReference>